<proteinExistence type="predicted"/>
<keyword evidence="1" id="KW-0472">Membrane</keyword>
<dbReference type="Proteomes" id="UP000239663">
    <property type="component" value="Unassembled WGS sequence"/>
</dbReference>
<evidence type="ECO:0000313" key="2">
    <source>
        <dbReference type="EMBL" id="PQD93887.1"/>
    </source>
</evidence>
<feature type="transmembrane region" description="Helical" evidence="1">
    <location>
        <begin position="110"/>
        <end position="130"/>
    </location>
</feature>
<dbReference type="EMBL" id="PKOZ01000018">
    <property type="protein sequence ID" value="PQD93887.1"/>
    <property type="molecule type" value="Genomic_DNA"/>
</dbReference>
<sequence>MLVIIPLSILGYYFAVNNESLFFLYEWLLAALVIALVIFSIKNILSIKNNLRWVAASILAFLIQFSVLALFLGPLTHHLMFYLYYICAIVSITVFIITIRKNKTLRVIPLIFFMLTRLFTFYILTLNALWGTNLS</sequence>
<dbReference type="AlphaFoldDB" id="A0A2S7MVW5"/>
<name>A0A2S7MVW5_9BACI</name>
<evidence type="ECO:0000256" key="1">
    <source>
        <dbReference type="SAM" id="Phobius"/>
    </source>
</evidence>
<evidence type="ECO:0000313" key="3">
    <source>
        <dbReference type="Proteomes" id="UP000239663"/>
    </source>
</evidence>
<keyword evidence="1" id="KW-1133">Transmembrane helix</keyword>
<comment type="caution">
    <text evidence="2">The sequence shown here is derived from an EMBL/GenBank/DDBJ whole genome shotgun (WGS) entry which is preliminary data.</text>
</comment>
<feature type="transmembrane region" description="Helical" evidence="1">
    <location>
        <begin position="79"/>
        <end position="98"/>
    </location>
</feature>
<keyword evidence="1" id="KW-0812">Transmembrane</keyword>
<keyword evidence="3" id="KW-1185">Reference proteome</keyword>
<reference evidence="2 3" key="1">
    <citation type="submission" date="2017-12" db="EMBL/GenBank/DDBJ databases">
        <title>Taxonomic description and draft genome of Pradoshia cofamensis Gen. nov., sp. nov., a thermotolerant bacillale isolated from anterior gut of earthworm Eisenia fetida.</title>
        <authorList>
            <person name="Saha T."/>
            <person name="Chakraborty R."/>
        </authorList>
    </citation>
    <scope>NUCLEOTIDE SEQUENCE [LARGE SCALE GENOMIC DNA]</scope>
    <source>
        <strain evidence="2 3">EAG3</strain>
    </source>
</reference>
<organism evidence="2 3">
    <name type="scientific">Pradoshia eiseniae</name>
    <dbReference type="NCBI Taxonomy" id="2064768"/>
    <lineage>
        <taxon>Bacteria</taxon>
        <taxon>Bacillati</taxon>
        <taxon>Bacillota</taxon>
        <taxon>Bacilli</taxon>
        <taxon>Bacillales</taxon>
        <taxon>Bacillaceae</taxon>
        <taxon>Pradoshia</taxon>
    </lineage>
</organism>
<feature type="transmembrane region" description="Helical" evidence="1">
    <location>
        <begin position="53"/>
        <end position="73"/>
    </location>
</feature>
<gene>
    <name evidence="2" type="ORF">CYL18_17150</name>
</gene>
<protein>
    <submittedName>
        <fullName evidence="2">Uncharacterized protein</fullName>
    </submittedName>
</protein>
<feature type="transmembrane region" description="Helical" evidence="1">
    <location>
        <begin position="20"/>
        <end position="41"/>
    </location>
</feature>
<accession>A0A2S7MVW5</accession>